<evidence type="ECO:0000256" key="1">
    <source>
        <dbReference type="ARBA" id="ARBA00022737"/>
    </source>
</evidence>
<protein>
    <submittedName>
        <fullName evidence="5">Tetratricopeptide repeats containing protein</fullName>
    </submittedName>
</protein>
<dbReference type="SMART" id="SM00028">
    <property type="entry name" value="TPR"/>
    <property type="match status" value="3"/>
</dbReference>
<feature type="domain" description="DUF4037" evidence="4">
    <location>
        <begin position="530"/>
        <end position="632"/>
    </location>
</feature>
<dbReference type="Gene3D" id="1.25.40.10">
    <property type="entry name" value="Tetratricopeptide repeat domain"/>
    <property type="match status" value="2"/>
</dbReference>
<sequence length="735" mass="78387">MAHDEDDLLAKLTRFSEGVAPPFAQADTTDATTDGTGDANGTGDMNDTNVADDGAGFDVDEFLHGLDAIFARHEAATKAEPYLLDAMDLAENAGDLPGLLTVLNETMGFYRSQSRHKDNQWIIQRAIELALRLGLEGTEAWATTLINAATSQRAAGNYEQAEELYRQALDCADHVYDADDRRLAALHNNLSMLYGETDRPAQAVAELREALAILEHGSPDPDTDVDVASTCANLALALLAEATAGDNDADTTSAALDEARACASRALAIYRAADAEGSAHYASALATAAQVAFACGDFTGAVARYERALAIIGACYGEHTDYYRVTEANLGKAREALRAAGASAGEAAANARDENPQSAGMAGSGTTNDATGSGAAGTMTQASEASSSTAPSDAAASPRRSGLQLARDFWLAYGRPMLEERYPDYVGRIAAGLVGPGSECFGFDDALSEDHDFGARFCLWLTDDDYARIGEQLQRDYEALPREFDGVTRSATTPRASGGGRRDGVFPIGGFFTALTGYASAPGADEPHRWMMLDEATLANATNGRVFADPFGAFSKARQSFRMMPDDVRLAWISRRLGMIAQAGQYNVPRMLARGDGAAAWLCIDEFTMAVSSLVFLLNNPVTVGYAPYYKWRFAALRALSRRAGMRLAGVCDELEALLRRSSAACFGGAGFGEGGSGAAPHIEAVERTIEAICAQIVEELQRQGLTDSDADFLEWQRPYVEAHIHDPSPCLHSL</sequence>
<dbReference type="RefSeq" id="WP_024540928.1">
    <property type="nucleotide sequence ID" value="NZ_JGYU01000011.1"/>
</dbReference>
<evidence type="ECO:0000256" key="3">
    <source>
        <dbReference type="SAM" id="MobiDB-lite"/>
    </source>
</evidence>
<reference evidence="5 6" key="1">
    <citation type="submission" date="2014-03" db="EMBL/GenBank/DDBJ databases">
        <title>Genomics of Bifidobacteria.</title>
        <authorList>
            <person name="Ventura M."/>
            <person name="Milani C."/>
            <person name="Lugli G.A."/>
        </authorList>
    </citation>
    <scope>NUCLEOTIDE SEQUENCE [LARGE SCALE GENOMIC DNA]</scope>
    <source>
        <strain evidence="5 6">LMG 10510</strain>
    </source>
</reference>
<dbReference type="eggNOG" id="COG0457">
    <property type="taxonomic scope" value="Bacteria"/>
</dbReference>
<feature type="region of interest" description="Disordered" evidence="3">
    <location>
        <begin position="20"/>
        <end position="49"/>
    </location>
</feature>
<dbReference type="InterPro" id="IPR019734">
    <property type="entry name" value="TPR_rpt"/>
</dbReference>
<proteinExistence type="predicted"/>
<accession>A0A087ABX5</accession>
<dbReference type="Proteomes" id="UP000028995">
    <property type="component" value="Unassembled WGS sequence"/>
</dbReference>
<keyword evidence="2" id="KW-0802">TPR repeat</keyword>
<dbReference type="PANTHER" id="PTHR45641:SF19">
    <property type="entry name" value="NEPHROCYSTIN-3"/>
    <property type="match status" value="1"/>
</dbReference>
<name>A0A087ABX5_9BIFI</name>
<dbReference type="OrthoDB" id="3030at2"/>
<dbReference type="EMBL" id="JGYU01000011">
    <property type="protein sequence ID" value="KFI56275.1"/>
    <property type="molecule type" value="Genomic_DNA"/>
</dbReference>
<evidence type="ECO:0000313" key="6">
    <source>
        <dbReference type="Proteomes" id="UP000028995"/>
    </source>
</evidence>
<evidence type="ECO:0000256" key="2">
    <source>
        <dbReference type="ARBA" id="ARBA00022803"/>
    </source>
</evidence>
<organism evidence="5 6">
    <name type="scientific">Bifidobacterium choerinum</name>
    <dbReference type="NCBI Taxonomy" id="35760"/>
    <lineage>
        <taxon>Bacteria</taxon>
        <taxon>Bacillati</taxon>
        <taxon>Actinomycetota</taxon>
        <taxon>Actinomycetes</taxon>
        <taxon>Bifidobacteriales</taxon>
        <taxon>Bifidobacteriaceae</taxon>
        <taxon>Bifidobacterium</taxon>
    </lineage>
</organism>
<feature type="compositionally biased region" description="Low complexity" evidence="3">
    <location>
        <begin position="382"/>
        <end position="397"/>
    </location>
</feature>
<feature type="compositionally biased region" description="Low complexity" evidence="3">
    <location>
        <begin position="26"/>
        <end position="49"/>
    </location>
</feature>
<dbReference type="InterPro" id="IPR011990">
    <property type="entry name" value="TPR-like_helical_dom_sf"/>
</dbReference>
<evidence type="ECO:0000259" key="4">
    <source>
        <dbReference type="Pfam" id="PF13228"/>
    </source>
</evidence>
<evidence type="ECO:0000313" key="5">
    <source>
        <dbReference type="EMBL" id="KFI56275.1"/>
    </source>
</evidence>
<gene>
    <name evidence="5" type="ORF">BCHO_1407</name>
</gene>
<comment type="caution">
    <text evidence="5">The sequence shown here is derived from an EMBL/GenBank/DDBJ whole genome shotgun (WGS) entry which is preliminary data.</text>
</comment>
<keyword evidence="1" id="KW-0677">Repeat</keyword>
<dbReference type="InterPro" id="IPR025117">
    <property type="entry name" value="DUF4037"/>
</dbReference>
<dbReference type="PANTHER" id="PTHR45641">
    <property type="entry name" value="TETRATRICOPEPTIDE REPEAT PROTEIN (AFU_ORTHOLOGUE AFUA_6G03870)"/>
    <property type="match status" value="1"/>
</dbReference>
<dbReference type="SUPFAM" id="SSF48452">
    <property type="entry name" value="TPR-like"/>
    <property type="match status" value="1"/>
</dbReference>
<feature type="region of interest" description="Disordered" evidence="3">
    <location>
        <begin position="345"/>
        <end position="399"/>
    </location>
</feature>
<dbReference type="Pfam" id="PF13228">
    <property type="entry name" value="DUF4037"/>
    <property type="match status" value="1"/>
</dbReference>
<dbReference type="STRING" id="35760.BCHO_1407"/>
<dbReference type="Pfam" id="PF13424">
    <property type="entry name" value="TPR_12"/>
    <property type="match status" value="1"/>
</dbReference>
<keyword evidence="6" id="KW-1185">Reference proteome</keyword>
<dbReference type="AlphaFoldDB" id="A0A087ABX5"/>